<evidence type="ECO:0000313" key="2">
    <source>
        <dbReference type="EMBL" id="CUU56536.1"/>
    </source>
</evidence>
<dbReference type="InterPro" id="IPR013154">
    <property type="entry name" value="ADH-like_N"/>
</dbReference>
<dbReference type="InterPro" id="IPR013149">
    <property type="entry name" value="ADH-like_C"/>
</dbReference>
<dbReference type="RefSeq" id="WP_091277076.1">
    <property type="nucleotide sequence ID" value="NZ_FAOZ01000008.1"/>
</dbReference>
<dbReference type="PANTHER" id="PTHR43677:SF4">
    <property type="entry name" value="QUINONE OXIDOREDUCTASE-LIKE PROTEIN 2"/>
    <property type="match status" value="1"/>
</dbReference>
<organism evidence="2 3">
    <name type="scientific">Parafrankia irregularis</name>
    <dbReference type="NCBI Taxonomy" id="795642"/>
    <lineage>
        <taxon>Bacteria</taxon>
        <taxon>Bacillati</taxon>
        <taxon>Actinomycetota</taxon>
        <taxon>Actinomycetes</taxon>
        <taxon>Frankiales</taxon>
        <taxon>Frankiaceae</taxon>
        <taxon>Parafrankia</taxon>
    </lineage>
</organism>
<dbReference type="SUPFAM" id="SSF51735">
    <property type="entry name" value="NAD(P)-binding Rossmann-fold domains"/>
    <property type="match status" value="1"/>
</dbReference>
<dbReference type="Gene3D" id="3.40.50.720">
    <property type="entry name" value="NAD(P)-binding Rossmann-like Domain"/>
    <property type="match status" value="1"/>
</dbReference>
<sequence length="327" mass="34642">MRAMVVENFGGPTATVLQDVPEPAGAHPRACGRRVLVEVHAVGLSFIDPLQTRGLYQAGVAAPYICGSELAGLVLEAPADSWVNPGDRVAGIVWQGAMAERALAIDDFMVRLPDSMSYATGAGVYMNYATAWYALDRAGCRPGEHVLVTGAAGGVGTCVLDLGPAFGVSTIALVSSDAKAATARAARATHVVRTDEDWQGEIRRLTDHRGVEVFVDMVGGETFLDTVRALRVGGRGVVVGFAGGSIPEIRVNRLLLRNLTLTGITMDVMETEYPGTLTRVRTGVQRLLDAGEITPSIGSTYPLERAVDALRSLEDRTAVGKVVVQVR</sequence>
<dbReference type="SMART" id="SM00829">
    <property type="entry name" value="PKS_ER"/>
    <property type="match status" value="1"/>
</dbReference>
<evidence type="ECO:0000313" key="3">
    <source>
        <dbReference type="Proteomes" id="UP000198802"/>
    </source>
</evidence>
<dbReference type="InterPro" id="IPR020843">
    <property type="entry name" value="ER"/>
</dbReference>
<dbReference type="Pfam" id="PF00107">
    <property type="entry name" value="ADH_zinc_N"/>
    <property type="match status" value="1"/>
</dbReference>
<dbReference type="AlphaFoldDB" id="A0A0S4QNQ3"/>
<dbReference type="Pfam" id="PF08240">
    <property type="entry name" value="ADH_N"/>
    <property type="match status" value="1"/>
</dbReference>
<keyword evidence="3" id="KW-1185">Reference proteome</keyword>
<dbReference type="InterPro" id="IPR011032">
    <property type="entry name" value="GroES-like_sf"/>
</dbReference>
<dbReference type="Proteomes" id="UP000198802">
    <property type="component" value="Unassembled WGS sequence"/>
</dbReference>
<dbReference type="SUPFAM" id="SSF50129">
    <property type="entry name" value="GroES-like"/>
    <property type="match status" value="1"/>
</dbReference>
<dbReference type="Gene3D" id="3.90.180.10">
    <property type="entry name" value="Medium-chain alcohol dehydrogenases, catalytic domain"/>
    <property type="match status" value="1"/>
</dbReference>
<dbReference type="InterPro" id="IPR051397">
    <property type="entry name" value="Zn-ADH-like_protein"/>
</dbReference>
<evidence type="ECO:0000259" key="1">
    <source>
        <dbReference type="SMART" id="SM00829"/>
    </source>
</evidence>
<dbReference type="EMBL" id="FAOZ01000008">
    <property type="protein sequence ID" value="CUU56536.1"/>
    <property type="molecule type" value="Genomic_DNA"/>
</dbReference>
<reference evidence="3" key="1">
    <citation type="submission" date="2015-11" db="EMBL/GenBank/DDBJ databases">
        <authorList>
            <person name="Varghese N."/>
        </authorList>
    </citation>
    <scope>NUCLEOTIDE SEQUENCE [LARGE SCALE GENOMIC DNA]</scope>
    <source>
        <strain evidence="3">DSM 45899</strain>
    </source>
</reference>
<dbReference type="PANTHER" id="PTHR43677">
    <property type="entry name" value="SHORT-CHAIN DEHYDROGENASE/REDUCTASE"/>
    <property type="match status" value="1"/>
</dbReference>
<dbReference type="CDD" id="cd08241">
    <property type="entry name" value="QOR1"/>
    <property type="match status" value="1"/>
</dbReference>
<proteinExistence type="predicted"/>
<accession>A0A0S4QNQ3</accession>
<dbReference type="InterPro" id="IPR036291">
    <property type="entry name" value="NAD(P)-bd_dom_sf"/>
</dbReference>
<dbReference type="GO" id="GO:0016491">
    <property type="term" value="F:oxidoreductase activity"/>
    <property type="evidence" value="ECO:0007669"/>
    <property type="project" value="InterPro"/>
</dbReference>
<feature type="domain" description="Enoyl reductase (ER)" evidence="1">
    <location>
        <begin position="10"/>
        <end position="324"/>
    </location>
</feature>
<name>A0A0S4QNQ3_9ACTN</name>
<protein>
    <submittedName>
        <fullName evidence="2">NADPH:quinone reductase</fullName>
    </submittedName>
</protein>
<gene>
    <name evidence="2" type="ORF">Ga0074812_10864</name>
</gene>